<organism evidence="1 2">
    <name type="scientific">Umbelopsis vinacea</name>
    <dbReference type="NCBI Taxonomy" id="44442"/>
    <lineage>
        <taxon>Eukaryota</taxon>
        <taxon>Fungi</taxon>
        <taxon>Fungi incertae sedis</taxon>
        <taxon>Mucoromycota</taxon>
        <taxon>Mucoromycotina</taxon>
        <taxon>Umbelopsidomycetes</taxon>
        <taxon>Umbelopsidales</taxon>
        <taxon>Umbelopsidaceae</taxon>
        <taxon>Umbelopsis</taxon>
    </lineage>
</organism>
<accession>A0A8H7QB48</accession>
<sequence length="180" mass="20800">MELLPREIILNVIDILLNQAVTDMVYRRRRNGRYANDNPLSSVTAITLTSKSYSHYVSHKQDYVRLRLFHFLNGLTHTAGERNISIIDETEVTNMKAWSSSVFDGIAHGDLFFVEDPPDFHKPCHSVSKIIFLDCLDLWASINSYRIGVYPPRKMKHTTPVGLSRILRYGPQQRITRIRV</sequence>
<dbReference type="EMBL" id="JAEPRA010000001">
    <property type="protein sequence ID" value="KAG2189146.1"/>
    <property type="molecule type" value="Genomic_DNA"/>
</dbReference>
<evidence type="ECO:0000313" key="1">
    <source>
        <dbReference type="EMBL" id="KAG2189146.1"/>
    </source>
</evidence>
<comment type="caution">
    <text evidence="1">The sequence shown here is derived from an EMBL/GenBank/DDBJ whole genome shotgun (WGS) entry which is preliminary data.</text>
</comment>
<protein>
    <submittedName>
        <fullName evidence="1">Uncharacterized protein</fullName>
    </submittedName>
</protein>
<keyword evidence="2" id="KW-1185">Reference proteome</keyword>
<proteinExistence type="predicted"/>
<gene>
    <name evidence="1" type="ORF">INT44_004288</name>
</gene>
<dbReference type="Proteomes" id="UP000612746">
    <property type="component" value="Unassembled WGS sequence"/>
</dbReference>
<name>A0A8H7QB48_9FUNG</name>
<evidence type="ECO:0000313" key="2">
    <source>
        <dbReference type="Proteomes" id="UP000612746"/>
    </source>
</evidence>
<dbReference type="OrthoDB" id="10406567at2759"/>
<dbReference type="AlphaFoldDB" id="A0A8H7QB48"/>
<reference evidence="1" key="1">
    <citation type="submission" date="2020-12" db="EMBL/GenBank/DDBJ databases">
        <title>Metabolic potential, ecology and presence of endohyphal bacteria is reflected in genomic diversity of Mucoromycotina.</title>
        <authorList>
            <person name="Muszewska A."/>
            <person name="Okrasinska A."/>
            <person name="Steczkiewicz K."/>
            <person name="Drgas O."/>
            <person name="Orlowska M."/>
            <person name="Perlinska-Lenart U."/>
            <person name="Aleksandrzak-Piekarczyk T."/>
            <person name="Szatraj K."/>
            <person name="Zielenkiewicz U."/>
            <person name="Pilsyk S."/>
            <person name="Malc E."/>
            <person name="Mieczkowski P."/>
            <person name="Kruszewska J.S."/>
            <person name="Biernat P."/>
            <person name="Pawlowska J."/>
        </authorList>
    </citation>
    <scope>NUCLEOTIDE SEQUENCE</scope>
    <source>
        <strain evidence="1">WA0000051536</strain>
    </source>
</reference>